<dbReference type="Pfam" id="PF00698">
    <property type="entry name" value="Acyl_transf_1"/>
    <property type="match status" value="1"/>
</dbReference>
<dbReference type="EMBL" id="BONY01000060">
    <property type="protein sequence ID" value="GIH09049.1"/>
    <property type="molecule type" value="Genomic_DNA"/>
</dbReference>
<dbReference type="GO" id="GO:0006633">
    <property type="term" value="P:fatty acid biosynthetic process"/>
    <property type="evidence" value="ECO:0007669"/>
    <property type="project" value="InterPro"/>
</dbReference>
<evidence type="ECO:0000256" key="1">
    <source>
        <dbReference type="ARBA" id="ARBA00001957"/>
    </source>
</evidence>
<reference evidence="7" key="1">
    <citation type="submission" date="2021-01" db="EMBL/GenBank/DDBJ databases">
        <title>Whole genome shotgun sequence of Rhizocola hellebori NBRC 109834.</title>
        <authorList>
            <person name="Komaki H."/>
            <person name="Tamura T."/>
        </authorList>
    </citation>
    <scope>NUCLEOTIDE SEQUENCE</scope>
    <source>
        <strain evidence="7">NBRC 109834</strain>
    </source>
</reference>
<dbReference type="SMART" id="SM00827">
    <property type="entry name" value="PKS_AT"/>
    <property type="match status" value="1"/>
</dbReference>
<dbReference type="Gene3D" id="3.30.70.3290">
    <property type="match status" value="1"/>
</dbReference>
<dbReference type="InterPro" id="IPR032821">
    <property type="entry name" value="PKS_assoc"/>
</dbReference>
<protein>
    <recommendedName>
        <fullName evidence="9">Carrier domain-containing protein</fullName>
    </recommendedName>
</protein>
<gene>
    <name evidence="7" type="ORF">Rhe02_71160</name>
</gene>
<dbReference type="AlphaFoldDB" id="A0A8J3QG79"/>
<dbReference type="SUPFAM" id="SSF47336">
    <property type="entry name" value="ACP-like"/>
    <property type="match status" value="1"/>
</dbReference>
<dbReference type="Pfam" id="PF00550">
    <property type="entry name" value="PP-binding"/>
    <property type="match status" value="1"/>
</dbReference>
<dbReference type="Gene3D" id="3.40.366.10">
    <property type="entry name" value="Malonyl-Coenzyme A Acyl Carrier Protein, domain 2"/>
    <property type="match status" value="1"/>
</dbReference>
<dbReference type="SUPFAM" id="SSF53901">
    <property type="entry name" value="Thiolase-like"/>
    <property type="match status" value="1"/>
</dbReference>
<dbReference type="Gene3D" id="1.10.1200.10">
    <property type="entry name" value="ACP-like"/>
    <property type="match status" value="1"/>
</dbReference>
<dbReference type="InterPro" id="IPR018201">
    <property type="entry name" value="Ketoacyl_synth_AS"/>
</dbReference>
<evidence type="ECO:0000313" key="8">
    <source>
        <dbReference type="Proteomes" id="UP000612899"/>
    </source>
</evidence>
<dbReference type="RefSeq" id="WP_203912783.1">
    <property type="nucleotide sequence ID" value="NZ_BONY01000060.1"/>
</dbReference>
<dbReference type="GO" id="GO:0031177">
    <property type="term" value="F:phosphopantetheine binding"/>
    <property type="evidence" value="ECO:0007669"/>
    <property type="project" value="InterPro"/>
</dbReference>
<dbReference type="GO" id="GO:0004315">
    <property type="term" value="F:3-oxoacyl-[acyl-carrier-protein] synthase activity"/>
    <property type="evidence" value="ECO:0007669"/>
    <property type="project" value="InterPro"/>
</dbReference>
<dbReference type="SMART" id="SM00825">
    <property type="entry name" value="PKS_KS"/>
    <property type="match status" value="1"/>
</dbReference>
<dbReference type="Pfam" id="PF00109">
    <property type="entry name" value="ketoacyl-synt"/>
    <property type="match status" value="1"/>
</dbReference>
<dbReference type="GO" id="GO:0005886">
    <property type="term" value="C:plasma membrane"/>
    <property type="evidence" value="ECO:0007669"/>
    <property type="project" value="TreeGrafter"/>
</dbReference>
<evidence type="ECO:0000259" key="6">
    <source>
        <dbReference type="PROSITE" id="PS52004"/>
    </source>
</evidence>
<feature type="domain" description="Carrier" evidence="5">
    <location>
        <begin position="798"/>
        <end position="873"/>
    </location>
</feature>
<keyword evidence="8" id="KW-1185">Reference proteome</keyword>
<keyword evidence="2" id="KW-0596">Phosphopantetheine</keyword>
<keyword evidence="3" id="KW-0597">Phosphoprotein</keyword>
<dbReference type="GO" id="GO:0071770">
    <property type="term" value="P:DIM/DIP cell wall layer assembly"/>
    <property type="evidence" value="ECO:0007669"/>
    <property type="project" value="TreeGrafter"/>
</dbReference>
<dbReference type="PANTHER" id="PTHR43775:SF51">
    <property type="entry name" value="INACTIVE PHENOLPHTHIOCEROL SYNTHESIS POLYKETIDE SYNTHASE TYPE I PKS1-RELATED"/>
    <property type="match status" value="1"/>
</dbReference>
<dbReference type="CDD" id="cd00833">
    <property type="entry name" value="PKS"/>
    <property type="match status" value="1"/>
</dbReference>
<dbReference type="InterPro" id="IPR020841">
    <property type="entry name" value="PKS_Beta-ketoAc_synthase_dom"/>
</dbReference>
<dbReference type="Pfam" id="PF02801">
    <property type="entry name" value="Ketoacyl-synt_C"/>
    <property type="match status" value="1"/>
</dbReference>
<dbReference type="PANTHER" id="PTHR43775">
    <property type="entry name" value="FATTY ACID SYNTHASE"/>
    <property type="match status" value="1"/>
</dbReference>
<keyword evidence="4" id="KW-0808">Transferase</keyword>
<evidence type="ECO:0000256" key="2">
    <source>
        <dbReference type="ARBA" id="ARBA00022450"/>
    </source>
</evidence>
<evidence type="ECO:0000256" key="3">
    <source>
        <dbReference type="ARBA" id="ARBA00022553"/>
    </source>
</evidence>
<name>A0A8J3QG79_9ACTN</name>
<dbReference type="InterPro" id="IPR001227">
    <property type="entry name" value="Ac_transferase_dom_sf"/>
</dbReference>
<comment type="caution">
    <text evidence="7">The sequence shown here is derived from an EMBL/GenBank/DDBJ whole genome shotgun (WGS) entry which is preliminary data.</text>
</comment>
<accession>A0A8J3QG79</accession>
<dbReference type="InterPro" id="IPR016039">
    <property type="entry name" value="Thiolase-like"/>
</dbReference>
<evidence type="ECO:0008006" key="9">
    <source>
        <dbReference type="Google" id="ProtNLM"/>
    </source>
</evidence>
<dbReference type="InterPro" id="IPR014030">
    <property type="entry name" value="Ketoacyl_synth_N"/>
</dbReference>
<sequence>MEPIAVIGMACRVPGAGDLDRFWRNVTAGVQARTQLSRERMLAAGAPAGEVDDPDYVAAAYLLDDMENFDAGLFGMTPREASLADPQHRLFLELCHAALENAGWNPATFAGDIAVYGGRGMEAYRWLHLYRNREVMSLFDHTTLGIGNHADTFTTLVSHKLDLRGPSVGVYTACSTSLVAIHLAAEALRAGECDMALAGGTNIELPAERGYRYRDGAGASADGYARPFDAEATGTVWGSGGGAVLLKRLEDAVADGDHVHAVIRGNAINNDGAAKAGFTAPSVQGQVAVIAAALAMAGVAPEEVGYVEAFGLGSPISDQIEVEALRTVFGHGTAQRQWCALGSVKANIGHLSQGAGVVSFIKAVLALEHRMIPPTAGFAVAHPELDFASSPFYVNAALASWESDTARLAAVSAFGVGGTNAHVVLEEHTPVRASAEAAPAEQLIQVSARSAKALEAAVERLATHLEHTAVADLGDVAHTLRVGRVAYPHRVAVVADHPASAAVALREARKRHAGVASATPPRLVVLFPGEVAFADALRAWQSLGAPSAALIGVGVGELVAATAAGVFDEATGARLAQLRERLLATAPTGVLLGISAAPDRFHLPSGLHLAAVNGPAASVVCGDDEAIGEFAAQLAIEGITARPMPGRHPLPDKGIAEEFGLAVAQARPGAPQRPYLSTVTGTAVPADPHHWAAYLQATVLFGQCLSEALSEPGVVVDCGAGQLSRFAHLYLAKGAPKPIALQPSPLLAAGQLWTHGLEVRLESNGRRVPLPGYPYERTRHWVDPDLTAQPEPAAPKAPTAQDDAGGLSAIWVQLLGVDGVRADDDFFDLGGTSLLAVQLVARVREVYGVRLPMRSVFDTPTVREMAAKVAQLQAAAK</sequence>
<dbReference type="PROSITE" id="PS52004">
    <property type="entry name" value="KS3_2"/>
    <property type="match status" value="1"/>
</dbReference>
<proteinExistence type="predicted"/>
<dbReference type="InterPro" id="IPR036736">
    <property type="entry name" value="ACP-like_sf"/>
</dbReference>
<dbReference type="InterPro" id="IPR014031">
    <property type="entry name" value="Ketoacyl_synth_C"/>
</dbReference>
<dbReference type="InterPro" id="IPR014043">
    <property type="entry name" value="Acyl_transferase_dom"/>
</dbReference>
<dbReference type="SMART" id="SM00823">
    <property type="entry name" value="PKS_PP"/>
    <property type="match status" value="1"/>
</dbReference>
<dbReference type="InterPro" id="IPR050091">
    <property type="entry name" value="PKS_NRPS_Biosynth_Enz"/>
</dbReference>
<dbReference type="GO" id="GO:0005737">
    <property type="term" value="C:cytoplasm"/>
    <property type="evidence" value="ECO:0007669"/>
    <property type="project" value="TreeGrafter"/>
</dbReference>
<evidence type="ECO:0000313" key="7">
    <source>
        <dbReference type="EMBL" id="GIH09049.1"/>
    </source>
</evidence>
<dbReference type="PROSITE" id="PS50075">
    <property type="entry name" value="CARRIER"/>
    <property type="match status" value="1"/>
</dbReference>
<evidence type="ECO:0000259" key="5">
    <source>
        <dbReference type="PROSITE" id="PS50075"/>
    </source>
</evidence>
<dbReference type="Gene3D" id="3.40.47.10">
    <property type="match status" value="1"/>
</dbReference>
<dbReference type="SUPFAM" id="SSF52151">
    <property type="entry name" value="FabD/lysophospholipase-like"/>
    <property type="match status" value="1"/>
</dbReference>
<dbReference type="InterPro" id="IPR016035">
    <property type="entry name" value="Acyl_Trfase/lysoPLipase"/>
</dbReference>
<comment type="cofactor">
    <cofactor evidence="1">
        <name>pantetheine 4'-phosphate</name>
        <dbReference type="ChEBI" id="CHEBI:47942"/>
    </cofactor>
</comment>
<dbReference type="PROSITE" id="PS00606">
    <property type="entry name" value="KS3_1"/>
    <property type="match status" value="1"/>
</dbReference>
<evidence type="ECO:0000256" key="4">
    <source>
        <dbReference type="ARBA" id="ARBA00022679"/>
    </source>
</evidence>
<organism evidence="7 8">
    <name type="scientific">Rhizocola hellebori</name>
    <dbReference type="NCBI Taxonomy" id="1392758"/>
    <lineage>
        <taxon>Bacteria</taxon>
        <taxon>Bacillati</taxon>
        <taxon>Actinomycetota</taxon>
        <taxon>Actinomycetes</taxon>
        <taxon>Micromonosporales</taxon>
        <taxon>Micromonosporaceae</taxon>
        <taxon>Rhizocola</taxon>
    </lineage>
</organism>
<dbReference type="Proteomes" id="UP000612899">
    <property type="component" value="Unassembled WGS sequence"/>
</dbReference>
<feature type="domain" description="Ketosynthase family 3 (KS3)" evidence="6">
    <location>
        <begin position="1"/>
        <end position="427"/>
    </location>
</feature>
<dbReference type="InterPro" id="IPR020806">
    <property type="entry name" value="PKS_PP-bd"/>
</dbReference>
<dbReference type="Pfam" id="PF16197">
    <property type="entry name" value="KAsynt_C_assoc"/>
    <property type="match status" value="1"/>
</dbReference>
<dbReference type="FunFam" id="1.10.1200.10:FF:000016">
    <property type="entry name" value="Non-ribosomal peptide synthase"/>
    <property type="match status" value="1"/>
</dbReference>
<dbReference type="GO" id="GO:0044550">
    <property type="term" value="P:secondary metabolite biosynthetic process"/>
    <property type="evidence" value="ECO:0007669"/>
    <property type="project" value="UniProtKB-ARBA"/>
</dbReference>
<dbReference type="InterPro" id="IPR009081">
    <property type="entry name" value="PP-bd_ACP"/>
</dbReference>
<dbReference type="GO" id="GO:0004312">
    <property type="term" value="F:fatty acid synthase activity"/>
    <property type="evidence" value="ECO:0007669"/>
    <property type="project" value="TreeGrafter"/>
</dbReference>